<evidence type="ECO:0000313" key="2">
    <source>
        <dbReference type="Proteomes" id="UP001164250"/>
    </source>
</evidence>
<accession>A0ACC1AN37</accession>
<name>A0ACC1AN37_9ROSI</name>
<organism evidence="1 2">
    <name type="scientific">Pistacia atlantica</name>
    <dbReference type="NCBI Taxonomy" id="434234"/>
    <lineage>
        <taxon>Eukaryota</taxon>
        <taxon>Viridiplantae</taxon>
        <taxon>Streptophyta</taxon>
        <taxon>Embryophyta</taxon>
        <taxon>Tracheophyta</taxon>
        <taxon>Spermatophyta</taxon>
        <taxon>Magnoliopsida</taxon>
        <taxon>eudicotyledons</taxon>
        <taxon>Gunneridae</taxon>
        <taxon>Pentapetalae</taxon>
        <taxon>rosids</taxon>
        <taxon>malvids</taxon>
        <taxon>Sapindales</taxon>
        <taxon>Anacardiaceae</taxon>
        <taxon>Pistacia</taxon>
    </lineage>
</organism>
<sequence>MIGTMDLNASPLPEEDEDTFEGHIEQYAVHERAESGAEILRREREERRMRLKRERPDDRNMHDQYFQARRFKSYEKNKLPPGMLFKFLTALRGSMYQLFTGWLDCPPSGSEIDCMIPSKVPLGESFNDCIPPGKRYSFKQVIHQQRVSGRKIQCKGRDSVPDNPSVNSFVYEVTQFLFRQKHSKKYILVHCTHGHNRTGYMIVHYLMRSQPMSVTEAIKRFADARPPGIYKRDYIDALYAFYHERRPDTIEYPIIPEWKRPSEFDLNGEAVPDDDDDDGGSTAPLNANHEVQVDMTNDDVLGDEIPNDQLLSLRNFCYSMLKLDARVGKKYDVSWVTSSFSQQYVIYWSFKAAWIHRYPILLVDL</sequence>
<dbReference type="EMBL" id="CM047905">
    <property type="protein sequence ID" value="KAJ0088043.1"/>
    <property type="molecule type" value="Genomic_DNA"/>
</dbReference>
<protein>
    <submittedName>
        <fullName evidence="1">Uncharacterized protein</fullName>
    </submittedName>
</protein>
<proteinExistence type="predicted"/>
<reference evidence="2" key="1">
    <citation type="journal article" date="2023" name="G3 (Bethesda)">
        <title>Genome assembly and association tests identify interacting loci associated with vigor, precocity, and sex in interspecific pistachio rootstocks.</title>
        <authorList>
            <person name="Palmer W."/>
            <person name="Jacygrad E."/>
            <person name="Sagayaradj S."/>
            <person name="Cavanaugh K."/>
            <person name="Han R."/>
            <person name="Bertier L."/>
            <person name="Beede B."/>
            <person name="Kafkas S."/>
            <person name="Golino D."/>
            <person name="Preece J."/>
            <person name="Michelmore R."/>
        </authorList>
    </citation>
    <scope>NUCLEOTIDE SEQUENCE [LARGE SCALE GENOMIC DNA]</scope>
</reference>
<gene>
    <name evidence="1" type="ORF">Patl1_31710</name>
</gene>
<comment type="caution">
    <text evidence="1">The sequence shown here is derived from an EMBL/GenBank/DDBJ whole genome shotgun (WGS) entry which is preliminary data.</text>
</comment>
<keyword evidence="2" id="KW-1185">Reference proteome</keyword>
<evidence type="ECO:0000313" key="1">
    <source>
        <dbReference type="EMBL" id="KAJ0088043.1"/>
    </source>
</evidence>
<dbReference type="Proteomes" id="UP001164250">
    <property type="component" value="Chromosome 9"/>
</dbReference>